<keyword evidence="5" id="KW-0949">S-adenosyl-L-methionine</keyword>
<dbReference type="Pfam" id="PF02390">
    <property type="entry name" value="Methyltransf_4"/>
    <property type="match status" value="1"/>
</dbReference>
<evidence type="ECO:0000256" key="5">
    <source>
        <dbReference type="ARBA" id="ARBA00022691"/>
    </source>
</evidence>
<evidence type="ECO:0000256" key="6">
    <source>
        <dbReference type="ARBA" id="ARBA00022694"/>
    </source>
</evidence>
<evidence type="ECO:0000256" key="4">
    <source>
        <dbReference type="ARBA" id="ARBA00022679"/>
    </source>
</evidence>
<keyword evidence="3" id="KW-0489">Methyltransferase</keyword>
<protein>
    <recommendedName>
        <fullName evidence="2">tRNA (guanine(46)-N(7))-methyltransferase</fullName>
        <ecNumber evidence="2">2.1.1.33</ecNumber>
    </recommendedName>
</protein>
<dbReference type="GO" id="GO:0008176">
    <property type="term" value="F:tRNA (guanine(46)-N7)-methyltransferase activity"/>
    <property type="evidence" value="ECO:0007669"/>
    <property type="project" value="UniProtKB-EC"/>
</dbReference>
<comment type="catalytic activity">
    <reaction evidence="1">
        <text>guanosine(46) in tRNA + S-adenosyl-L-methionine = N(7)-methylguanosine(46) in tRNA + S-adenosyl-L-homocysteine</text>
        <dbReference type="Rhea" id="RHEA:42708"/>
        <dbReference type="Rhea" id="RHEA-COMP:10188"/>
        <dbReference type="Rhea" id="RHEA-COMP:10189"/>
        <dbReference type="ChEBI" id="CHEBI:57856"/>
        <dbReference type="ChEBI" id="CHEBI:59789"/>
        <dbReference type="ChEBI" id="CHEBI:74269"/>
        <dbReference type="ChEBI" id="CHEBI:74480"/>
        <dbReference type="EC" id="2.1.1.33"/>
    </reaction>
</comment>
<evidence type="ECO:0000256" key="2">
    <source>
        <dbReference type="ARBA" id="ARBA00011977"/>
    </source>
</evidence>
<dbReference type="Gene3D" id="3.40.50.150">
    <property type="entry name" value="Vaccinia Virus protein VP39"/>
    <property type="match status" value="1"/>
</dbReference>
<dbReference type="EC" id="2.1.1.33" evidence="2"/>
<gene>
    <name evidence="7" type="ORF">ANCCEY_15255</name>
</gene>
<accession>A0A0D6L548</accession>
<dbReference type="EMBL" id="KE127409">
    <property type="protein sequence ID" value="EPB65678.1"/>
    <property type="molecule type" value="Genomic_DNA"/>
</dbReference>
<feature type="non-terminal residue" evidence="7">
    <location>
        <position position="68"/>
    </location>
</feature>
<dbReference type="Proteomes" id="UP000054495">
    <property type="component" value="Unassembled WGS sequence"/>
</dbReference>
<reference evidence="7 8" key="1">
    <citation type="submission" date="2013-05" db="EMBL/GenBank/DDBJ databases">
        <title>Draft genome of the parasitic nematode Anyclostoma ceylanicum.</title>
        <authorList>
            <person name="Mitreva M."/>
        </authorList>
    </citation>
    <scope>NUCLEOTIDE SEQUENCE [LARGE SCALE GENOMIC DNA]</scope>
</reference>
<evidence type="ECO:0000256" key="1">
    <source>
        <dbReference type="ARBA" id="ARBA00000142"/>
    </source>
</evidence>
<name>A0A0D6L548_9BILA</name>
<organism evidence="7 8">
    <name type="scientific">Ancylostoma ceylanicum</name>
    <dbReference type="NCBI Taxonomy" id="53326"/>
    <lineage>
        <taxon>Eukaryota</taxon>
        <taxon>Metazoa</taxon>
        <taxon>Ecdysozoa</taxon>
        <taxon>Nematoda</taxon>
        <taxon>Chromadorea</taxon>
        <taxon>Rhabditida</taxon>
        <taxon>Rhabditina</taxon>
        <taxon>Rhabditomorpha</taxon>
        <taxon>Strongyloidea</taxon>
        <taxon>Ancylostomatidae</taxon>
        <taxon>Ancylostomatinae</taxon>
        <taxon>Ancylostoma</taxon>
    </lineage>
</organism>
<evidence type="ECO:0000313" key="7">
    <source>
        <dbReference type="EMBL" id="EPB65678.1"/>
    </source>
</evidence>
<dbReference type="InterPro" id="IPR003358">
    <property type="entry name" value="tRNA_(Gua-N-7)_MeTrfase_Trmb"/>
</dbReference>
<evidence type="ECO:0000313" key="8">
    <source>
        <dbReference type="Proteomes" id="UP000054495"/>
    </source>
</evidence>
<sequence length="68" mass="8057">MLQEQALYDCDNLGLGTCYKTMTRLVYTITDVKELHEWMVRHLSEHPLFERLTKVEEEADPVVPMLFE</sequence>
<dbReference type="AlphaFoldDB" id="A0A0D6L548"/>
<keyword evidence="8" id="KW-1185">Reference proteome</keyword>
<keyword evidence="6" id="KW-0819">tRNA processing</keyword>
<proteinExistence type="predicted"/>
<keyword evidence="4" id="KW-0808">Transferase</keyword>
<dbReference type="InterPro" id="IPR029063">
    <property type="entry name" value="SAM-dependent_MTases_sf"/>
</dbReference>
<evidence type="ECO:0000256" key="3">
    <source>
        <dbReference type="ARBA" id="ARBA00022603"/>
    </source>
</evidence>